<dbReference type="PANTHER" id="PTHR15615">
    <property type="match status" value="1"/>
</dbReference>
<dbReference type="SUPFAM" id="SSF47954">
    <property type="entry name" value="Cyclin-like"/>
    <property type="match status" value="1"/>
</dbReference>
<dbReference type="PANTHER" id="PTHR15615:SF10">
    <property type="entry name" value="PHO85 CYCLIN-2-RELATED"/>
    <property type="match status" value="1"/>
</dbReference>
<feature type="region of interest" description="Disordered" evidence="1">
    <location>
        <begin position="235"/>
        <end position="268"/>
    </location>
</feature>
<feature type="non-terminal residue" evidence="3">
    <location>
        <position position="268"/>
    </location>
</feature>
<reference evidence="3 4" key="1">
    <citation type="journal article" date="2024" name="J Genomics">
        <title>Draft genome sequencing and assembly of Favolaschia claudopus CIRM-BRFM 2984 isolated from oak limbs.</title>
        <authorList>
            <person name="Navarro D."/>
            <person name="Drula E."/>
            <person name="Chaduli D."/>
            <person name="Cazenave R."/>
            <person name="Ahrendt S."/>
            <person name="Wang J."/>
            <person name="Lipzen A."/>
            <person name="Daum C."/>
            <person name="Barry K."/>
            <person name="Grigoriev I.V."/>
            <person name="Favel A."/>
            <person name="Rosso M.N."/>
            <person name="Martin F."/>
        </authorList>
    </citation>
    <scope>NUCLEOTIDE SEQUENCE [LARGE SCALE GENOMIC DNA]</scope>
    <source>
        <strain evidence="3 4">CIRM-BRFM 2984</strain>
    </source>
</reference>
<comment type="caution">
    <text evidence="3">The sequence shown here is derived from an EMBL/GenBank/DDBJ whole genome shotgun (WGS) entry which is preliminary data.</text>
</comment>
<proteinExistence type="predicted"/>
<feature type="compositionally biased region" description="Polar residues" evidence="1">
    <location>
        <begin position="14"/>
        <end position="23"/>
    </location>
</feature>
<accession>A0AAW0CFJ4</accession>
<sequence>MILPSSNSNSSPSANVGRSTKGSNPVHAASLVDPAAHPPALLQLLNIKIEKHVIEKLLTFPHTDYVADCVSEAVDYALGRPWSPRSSHTSLYNADFAAFASVVLSCAEVTPGTLLVALSYIARARAHLTIFAEEWARECVFLGAVIVASKYTQDSTLRNVHWAACSGVFGARDIGRIEREFLEVLNWNLGVHEADLMAHHEGLSSACAKATRASRALQAGPPAYNMYLAPPPYTHRRRSSLPGLEALPSPQSSLPSLTPSPRTPSPYP</sequence>
<feature type="domain" description="Cyclin N-terminal" evidence="2">
    <location>
        <begin position="104"/>
        <end position="189"/>
    </location>
</feature>
<dbReference type="InterPro" id="IPR013922">
    <property type="entry name" value="Cyclin_PHO80-like"/>
</dbReference>
<dbReference type="Gene3D" id="1.10.472.10">
    <property type="entry name" value="Cyclin-like"/>
    <property type="match status" value="1"/>
</dbReference>
<feature type="compositionally biased region" description="Low complexity" evidence="1">
    <location>
        <begin position="247"/>
        <end position="260"/>
    </location>
</feature>
<protein>
    <submittedName>
        <fullName evidence="3">Cyclin N-terminal domain-containing protein</fullName>
    </submittedName>
</protein>
<dbReference type="Pfam" id="PF00134">
    <property type="entry name" value="Cyclin_N"/>
    <property type="match status" value="1"/>
</dbReference>
<dbReference type="AlphaFoldDB" id="A0AAW0CFJ4"/>
<dbReference type="GO" id="GO:0000307">
    <property type="term" value="C:cyclin-dependent protein kinase holoenzyme complex"/>
    <property type="evidence" value="ECO:0007669"/>
    <property type="project" value="TreeGrafter"/>
</dbReference>
<feature type="compositionally biased region" description="Low complexity" evidence="1">
    <location>
        <begin position="1"/>
        <end position="13"/>
    </location>
</feature>
<evidence type="ECO:0000313" key="4">
    <source>
        <dbReference type="Proteomes" id="UP001362999"/>
    </source>
</evidence>
<evidence type="ECO:0000313" key="3">
    <source>
        <dbReference type="EMBL" id="KAK7038297.1"/>
    </source>
</evidence>
<dbReference type="InterPro" id="IPR006671">
    <property type="entry name" value="Cyclin_N"/>
</dbReference>
<dbReference type="EMBL" id="JAWWNJ010000017">
    <property type="protein sequence ID" value="KAK7038297.1"/>
    <property type="molecule type" value="Genomic_DNA"/>
</dbReference>
<organism evidence="3 4">
    <name type="scientific">Favolaschia claudopus</name>
    <dbReference type="NCBI Taxonomy" id="2862362"/>
    <lineage>
        <taxon>Eukaryota</taxon>
        <taxon>Fungi</taxon>
        <taxon>Dikarya</taxon>
        <taxon>Basidiomycota</taxon>
        <taxon>Agaricomycotina</taxon>
        <taxon>Agaricomycetes</taxon>
        <taxon>Agaricomycetidae</taxon>
        <taxon>Agaricales</taxon>
        <taxon>Marasmiineae</taxon>
        <taxon>Mycenaceae</taxon>
        <taxon>Favolaschia</taxon>
    </lineage>
</organism>
<dbReference type="CDD" id="cd20557">
    <property type="entry name" value="CYCLIN_ScPCL1-like"/>
    <property type="match status" value="1"/>
</dbReference>
<gene>
    <name evidence="3" type="ORF">R3P38DRAFT_2407601</name>
</gene>
<feature type="region of interest" description="Disordered" evidence="1">
    <location>
        <begin position="1"/>
        <end position="29"/>
    </location>
</feature>
<dbReference type="GO" id="GO:0016538">
    <property type="term" value="F:cyclin-dependent protein serine/threonine kinase regulator activity"/>
    <property type="evidence" value="ECO:0007669"/>
    <property type="project" value="TreeGrafter"/>
</dbReference>
<name>A0AAW0CFJ4_9AGAR</name>
<dbReference type="Proteomes" id="UP001362999">
    <property type="component" value="Unassembled WGS sequence"/>
</dbReference>
<dbReference type="GO" id="GO:0005634">
    <property type="term" value="C:nucleus"/>
    <property type="evidence" value="ECO:0007669"/>
    <property type="project" value="TreeGrafter"/>
</dbReference>
<evidence type="ECO:0000259" key="2">
    <source>
        <dbReference type="Pfam" id="PF00134"/>
    </source>
</evidence>
<evidence type="ECO:0000256" key="1">
    <source>
        <dbReference type="SAM" id="MobiDB-lite"/>
    </source>
</evidence>
<dbReference type="InterPro" id="IPR036915">
    <property type="entry name" value="Cyclin-like_sf"/>
</dbReference>
<dbReference type="GO" id="GO:0019901">
    <property type="term" value="F:protein kinase binding"/>
    <property type="evidence" value="ECO:0007669"/>
    <property type="project" value="InterPro"/>
</dbReference>
<keyword evidence="4" id="KW-1185">Reference proteome</keyword>